<dbReference type="PANTHER" id="PTHR43877:SF2">
    <property type="entry name" value="AMINOALKYLPHOSPHONATE N-ACETYLTRANSFERASE-RELATED"/>
    <property type="match status" value="1"/>
</dbReference>
<dbReference type="PROSITE" id="PS51186">
    <property type="entry name" value="GNAT"/>
    <property type="match status" value="1"/>
</dbReference>
<dbReference type="Pfam" id="PF13673">
    <property type="entry name" value="Acetyltransf_10"/>
    <property type="match status" value="1"/>
</dbReference>
<sequence>MTLNALPPASIRPATLADSQAVFEAHQDSVLTLCAGAYTPLQMQTWFEGRTHQVHWPAIQAGQILVAEREGRVLGFAGFVPGEVTLLFVRPEAAGSGLGGQLFRLAMAQAEIGHDGPLTVVATRNSQGFYERHGFVAKEASFFVRGAAELRYEVVNMQRAER</sequence>
<dbReference type="Proteomes" id="UP001500279">
    <property type="component" value="Unassembled WGS sequence"/>
</dbReference>
<evidence type="ECO:0000256" key="2">
    <source>
        <dbReference type="ARBA" id="ARBA00023315"/>
    </source>
</evidence>
<evidence type="ECO:0000313" key="5">
    <source>
        <dbReference type="Proteomes" id="UP001500279"/>
    </source>
</evidence>
<comment type="caution">
    <text evidence="4">The sequence shown here is derived from an EMBL/GenBank/DDBJ whole genome shotgun (WGS) entry which is preliminary data.</text>
</comment>
<keyword evidence="2" id="KW-0012">Acyltransferase</keyword>
<keyword evidence="5" id="KW-1185">Reference proteome</keyword>
<dbReference type="InterPro" id="IPR000182">
    <property type="entry name" value="GNAT_dom"/>
</dbReference>
<reference evidence="4 5" key="1">
    <citation type="journal article" date="2019" name="Int. J. Syst. Evol. Microbiol.">
        <title>The Global Catalogue of Microorganisms (GCM) 10K type strain sequencing project: providing services to taxonomists for standard genome sequencing and annotation.</title>
        <authorList>
            <consortium name="The Broad Institute Genomics Platform"/>
            <consortium name="The Broad Institute Genome Sequencing Center for Infectious Disease"/>
            <person name="Wu L."/>
            <person name="Ma J."/>
        </authorList>
    </citation>
    <scope>NUCLEOTIDE SEQUENCE [LARGE SCALE GENOMIC DNA]</scope>
    <source>
        <strain evidence="4 5">JCM 15503</strain>
    </source>
</reference>
<dbReference type="InterPro" id="IPR016181">
    <property type="entry name" value="Acyl_CoA_acyltransferase"/>
</dbReference>
<dbReference type="InterPro" id="IPR050832">
    <property type="entry name" value="Bact_Acetyltransf"/>
</dbReference>
<organism evidence="4 5">
    <name type="scientific">Ideonella azotifigens</name>
    <dbReference type="NCBI Taxonomy" id="513160"/>
    <lineage>
        <taxon>Bacteria</taxon>
        <taxon>Pseudomonadati</taxon>
        <taxon>Pseudomonadota</taxon>
        <taxon>Betaproteobacteria</taxon>
        <taxon>Burkholderiales</taxon>
        <taxon>Sphaerotilaceae</taxon>
        <taxon>Ideonella</taxon>
    </lineage>
</organism>
<proteinExistence type="predicted"/>
<dbReference type="PANTHER" id="PTHR43877">
    <property type="entry name" value="AMINOALKYLPHOSPHONATE N-ACETYLTRANSFERASE-RELATED-RELATED"/>
    <property type="match status" value="1"/>
</dbReference>
<accession>A0ABN1KB50</accession>
<name>A0ABN1KB50_9BURK</name>
<gene>
    <name evidence="4" type="ORF">GCM10009107_43850</name>
</gene>
<protein>
    <recommendedName>
        <fullName evidence="3">N-acetyltransferase domain-containing protein</fullName>
    </recommendedName>
</protein>
<evidence type="ECO:0000313" key="4">
    <source>
        <dbReference type="EMBL" id="GAA0760849.1"/>
    </source>
</evidence>
<dbReference type="CDD" id="cd04301">
    <property type="entry name" value="NAT_SF"/>
    <property type="match status" value="1"/>
</dbReference>
<keyword evidence="1" id="KW-0808">Transferase</keyword>
<dbReference type="RefSeq" id="WP_141290116.1">
    <property type="nucleotide sequence ID" value="NZ_BAAAEW010000026.1"/>
</dbReference>
<dbReference type="Gene3D" id="3.40.630.30">
    <property type="match status" value="1"/>
</dbReference>
<evidence type="ECO:0000259" key="3">
    <source>
        <dbReference type="PROSITE" id="PS51186"/>
    </source>
</evidence>
<feature type="domain" description="N-acetyltransferase" evidence="3">
    <location>
        <begin position="9"/>
        <end position="155"/>
    </location>
</feature>
<dbReference type="EMBL" id="BAAAEW010000026">
    <property type="protein sequence ID" value="GAA0760849.1"/>
    <property type="molecule type" value="Genomic_DNA"/>
</dbReference>
<evidence type="ECO:0000256" key="1">
    <source>
        <dbReference type="ARBA" id="ARBA00022679"/>
    </source>
</evidence>
<dbReference type="SUPFAM" id="SSF55729">
    <property type="entry name" value="Acyl-CoA N-acyltransferases (Nat)"/>
    <property type="match status" value="1"/>
</dbReference>